<reference evidence="7 8" key="2">
    <citation type="journal article" date="2019" name="G3 (Bethesda)">
        <title>Hybrid Assembly of the Genome of the Entomopathogenic Nematode Steinernema carpocapsae Identifies the X-Chromosome.</title>
        <authorList>
            <person name="Serra L."/>
            <person name="Macchietto M."/>
            <person name="Macias-Munoz A."/>
            <person name="McGill C.J."/>
            <person name="Rodriguez I.M."/>
            <person name="Rodriguez B."/>
            <person name="Murad R."/>
            <person name="Mortazavi A."/>
        </authorList>
    </citation>
    <scope>NUCLEOTIDE SEQUENCE [LARGE SCALE GENOMIC DNA]</scope>
    <source>
        <strain evidence="7 8">ALL</strain>
    </source>
</reference>
<keyword evidence="4" id="KW-0175">Coiled coil</keyword>
<keyword evidence="2" id="KW-0342">GTP-binding</keyword>
<comment type="similarity">
    <text evidence="3">Belongs to the TRAFAC class dynamin-like GTPase superfamily. GB1/RHD3 GTPase family.</text>
</comment>
<dbReference type="SUPFAM" id="SSF52540">
    <property type="entry name" value="P-loop containing nucleoside triphosphate hydrolases"/>
    <property type="match status" value="1"/>
</dbReference>
<organism evidence="7 8">
    <name type="scientific">Steinernema carpocapsae</name>
    <name type="common">Entomopathogenic nematode</name>
    <dbReference type="NCBI Taxonomy" id="34508"/>
    <lineage>
        <taxon>Eukaryota</taxon>
        <taxon>Metazoa</taxon>
        <taxon>Ecdysozoa</taxon>
        <taxon>Nematoda</taxon>
        <taxon>Chromadorea</taxon>
        <taxon>Rhabditida</taxon>
        <taxon>Tylenchina</taxon>
        <taxon>Panagrolaimomorpha</taxon>
        <taxon>Strongyloidoidea</taxon>
        <taxon>Steinernematidae</taxon>
        <taxon>Steinernema</taxon>
    </lineage>
</organism>
<comment type="caution">
    <text evidence="7">The sequence shown here is derived from an EMBL/GenBank/DDBJ whole genome shotgun (WGS) entry which is preliminary data.</text>
</comment>
<dbReference type="GO" id="GO:0003924">
    <property type="term" value="F:GTPase activity"/>
    <property type="evidence" value="ECO:0007669"/>
    <property type="project" value="InterPro"/>
</dbReference>
<evidence type="ECO:0000313" key="8">
    <source>
        <dbReference type="Proteomes" id="UP000298663"/>
    </source>
</evidence>
<feature type="compositionally biased region" description="Basic and acidic residues" evidence="5">
    <location>
        <begin position="419"/>
        <end position="429"/>
    </location>
</feature>
<dbReference type="EMBL" id="CM016762">
    <property type="protein sequence ID" value="TMS38745.1"/>
    <property type="molecule type" value="Genomic_DNA"/>
</dbReference>
<feature type="coiled-coil region" evidence="4">
    <location>
        <begin position="455"/>
        <end position="482"/>
    </location>
</feature>
<protein>
    <recommendedName>
        <fullName evidence="6">GB1/RHD3-type G domain-containing protein</fullName>
    </recommendedName>
</protein>
<evidence type="ECO:0000256" key="3">
    <source>
        <dbReference type="PROSITE-ProRule" id="PRU01052"/>
    </source>
</evidence>
<dbReference type="PANTHER" id="PTHR10751">
    <property type="entry name" value="GUANYLATE BINDING PROTEIN"/>
    <property type="match status" value="1"/>
</dbReference>
<dbReference type="CDD" id="cd01851">
    <property type="entry name" value="GBP"/>
    <property type="match status" value="1"/>
</dbReference>
<reference evidence="7 8" key="1">
    <citation type="journal article" date="2015" name="Genome Biol.">
        <title>Comparative genomics of Steinernema reveals deeply conserved gene regulatory networks.</title>
        <authorList>
            <person name="Dillman A.R."/>
            <person name="Macchietto M."/>
            <person name="Porter C.F."/>
            <person name="Rogers A."/>
            <person name="Williams B."/>
            <person name="Antoshechkin I."/>
            <person name="Lee M.M."/>
            <person name="Goodwin Z."/>
            <person name="Lu X."/>
            <person name="Lewis E.E."/>
            <person name="Goodrich-Blair H."/>
            <person name="Stock S.P."/>
            <person name="Adams B.J."/>
            <person name="Sternberg P.W."/>
            <person name="Mortazavi A."/>
        </authorList>
    </citation>
    <scope>NUCLEOTIDE SEQUENCE [LARGE SCALE GENOMIC DNA]</scope>
    <source>
        <strain evidence="7 8">ALL</strain>
    </source>
</reference>
<keyword evidence="8" id="KW-1185">Reference proteome</keyword>
<dbReference type="OrthoDB" id="7788754at2759"/>
<dbReference type="InterPro" id="IPR015894">
    <property type="entry name" value="Guanylate-bd_N"/>
</dbReference>
<keyword evidence="1" id="KW-0547">Nucleotide-binding</keyword>
<dbReference type="Pfam" id="PF02263">
    <property type="entry name" value="GBP"/>
    <property type="match status" value="1"/>
</dbReference>
<proteinExistence type="inferred from homology"/>
<dbReference type="STRING" id="34508.A0A4U8V0C3"/>
<gene>
    <name evidence="7" type="ORF">L596_005398</name>
</gene>
<dbReference type="InterPro" id="IPR027417">
    <property type="entry name" value="P-loop_NTPase"/>
</dbReference>
<evidence type="ECO:0000259" key="6">
    <source>
        <dbReference type="PROSITE" id="PS51715"/>
    </source>
</evidence>
<evidence type="ECO:0000256" key="2">
    <source>
        <dbReference type="ARBA" id="ARBA00023134"/>
    </source>
</evidence>
<feature type="compositionally biased region" description="Basic and acidic residues" evidence="5">
    <location>
        <begin position="442"/>
        <end position="452"/>
    </location>
</feature>
<dbReference type="Gene3D" id="3.40.50.300">
    <property type="entry name" value="P-loop containing nucleotide triphosphate hydrolases"/>
    <property type="match status" value="1"/>
</dbReference>
<feature type="domain" description="GB1/RHD3-type G" evidence="6">
    <location>
        <begin position="61"/>
        <end position="322"/>
    </location>
</feature>
<name>A0A4U8V0C3_STECR</name>
<evidence type="ECO:0000313" key="7">
    <source>
        <dbReference type="EMBL" id="TMS38745.1"/>
    </source>
</evidence>
<sequence length="571" mass="64916">MSFDFDQWTAPFLPEFSTRGQSEHRHKVRPVQVFVPHSGGTTLRLNEHALNSVLGHQAIANKKVVIISVAGAFRKGKSFLLNFFLEYLYSLQHAQQNDLNLEWLADDTQLHGFHWRAGAKRDTAGIWMWGEPIMVEAGNGEKYAVVLMDTQGTFDNQSTYSQCTTVFALSTLLSAVQIYNVVDHIQEDALQHLSLFVEYGRLALREAHQFGKPFQTLAFVVRDFKSPEEFSYGQEGGDAYLEHVLKTTPDQPAELRNIRQQLSECFEHLTCFLLPHPGYRVAERNSFKGHVREHLLILPSPNSLSPFGCYSLNVCNLLNRVQFILCIPFLAHTCSEIRSNFRGSVKAMVPALLDPLVLKPKVVNGKEVTSKRMIEYFREFAKTFEGSELPTPRSILDANAQLICMEAVQEAKGSGLRGAADDVRKEAPRSPHQTRRRRHQHLREMPESGHGKVREANLSRLQEELNAELERYKAQNETKRVTGCATAMIAWGLGALRARPRRGHFWSDRCLSFHSSVRSCQRRCGCDSHRAWHAFRDMGIRVRRAAGDQLHERRRDTGGGGGEDRRRRVSE</sequence>
<accession>A0A4U8V0C3</accession>
<evidence type="ECO:0000256" key="4">
    <source>
        <dbReference type="SAM" id="Coils"/>
    </source>
</evidence>
<dbReference type="Proteomes" id="UP000298663">
    <property type="component" value="Chromosome X"/>
</dbReference>
<dbReference type="PROSITE" id="PS51715">
    <property type="entry name" value="G_GB1_RHD3"/>
    <property type="match status" value="1"/>
</dbReference>
<dbReference type="InterPro" id="IPR030386">
    <property type="entry name" value="G_GB1_RHD3_dom"/>
</dbReference>
<dbReference type="AlphaFoldDB" id="A0A4U8V0C3"/>
<feature type="region of interest" description="Disordered" evidence="5">
    <location>
        <begin position="415"/>
        <end position="452"/>
    </location>
</feature>
<dbReference type="GO" id="GO:0005525">
    <property type="term" value="F:GTP binding"/>
    <property type="evidence" value="ECO:0007669"/>
    <property type="project" value="UniProtKB-KW"/>
</dbReference>
<feature type="compositionally biased region" description="Basic residues" evidence="5">
    <location>
        <begin position="432"/>
        <end position="441"/>
    </location>
</feature>
<feature type="region of interest" description="Disordered" evidence="5">
    <location>
        <begin position="546"/>
        <end position="571"/>
    </location>
</feature>
<evidence type="ECO:0000256" key="5">
    <source>
        <dbReference type="SAM" id="MobiDB-lite"/>
    </source>
</evidence>
<evidence type="ECO:0000256" key="1">
    <source>
        <dbReference type="ARBA" id="ARBA00022741"/>
    </source>
</evidence>
<dbReference type="EMBL" id="AZBU02000001">
    <property type="protein sequence ID" value="TMS38745.1"/>
    <property type="molecule type" value="Genomic_DNA"/>
</dbReference>